<dbReference type="AlphaFoldDB" id="A0A0N8VKN5"/>
<protein>
    <submittedName>
        <fullName evidence="1">Uncharacterized protein</fullName>
    </submittedName>
</protein>
<sequence length="156" mass="18227">MEDENPLMEYCDLIDDYLPLDHEFFLYDSEFKMAESFLGLAIAEAKNIEETRELLDILDTLNSHIYDGDTVLSDEIRKSLRHYNKEWIDAKEKMNSGNKYTANLIMAAAHTRLMLAHLYKLKNMDQFKDFVDDYTLEFLGKLINKMLNVAMGDVLL</sequence>
<dbReference type="EMBL" id="LKBH01000266">
    <property type="protein sequence ID" value="KQB34220.1"/>
    <property type="molecule type" value="Genomic_DNA"/>
</dbReference>
<reference evidence="1 2" key="1">
    <citation type="submission" date="2015-09" db="EMBL/GenBank/DDBJ databases">
        <title>Heavy metals and arsenic resistance mechanisms in polyextremophilic archaea of the family Ferroplasmaceae.</title>
        <authorList>
            <person name="Bulaev A.G."/>
            <person name="Kanygina A.V."/>
        </authorList>
    </citation>
    <scope>NUCLEOTIDE SEQUENCE [LARGE SCALE GENOMIC DNA]</scope>
    <source>
        <strain evidence="1 2">BH2</strain>
    </source>
</reference>
<evidence type="ECO:0000313" key="1">
    <source>
        <dbReference type="EMBL" id="KQB34220.1"/>
    </source>
</evidence>
<dbReference type="Proteomes" id="UP000050301">
    <property type="component" value="Unassembled WGS sequence"/>
</dbReference>
<gene>
    <name evidence="1" type="ORF">AOG55_01215</name>
</gene>
<dbReference type="Gene3D" id="1.20.1200.10">
    <property type="entry name" value="Cobalamin adenosyltransferase-like"/>
    <property type="match status" value="1"/>
</dbReference>
<proteinExistence type="predicted"/>
<accession>A0A0N8VKN5</accession>
<dbReference type="InParanoid" id="A0A0N8VKN5"/>
<dbReference type="RefSeq" id="WP_048100870.1">
    <property type="nucleotide sequence ID" value="NZ_LKBH01000266.1"/>
</dbReference>
<dbReference type="GeneID" id="84221697"/>
<dbReference type="Pfam" id="PF09155">
    <property type="entry name" value="DUF1940"/>
    <property type="match status" value="1"/>
</dbReference>
<name>A0A0N8VKN5_9ARCH</name>
<dbReference type="InterPro" id="IPR015238">
    <property type="entry name" value="DUF1940"/>
</dbReference>
<evidence type="ECO:0000313" key="2">
    <source>
        <dbReference type="Proteomes" id="UP000050301"/>
    </source>
</evidence>
<keyword evidence="2" id="KW-1185">Reference proteome</keyword>
<dbReference type="SUPFAM" id="SSF89028">
    <property type="entry name" value="Cobalamin adenosyltransferase-like"/>
    <property type="match status" value="1"/>
</dbReference>
<dbReference type="InterPro" id="IPR036451">
    <property type="entry name" value="CblAdoTrfase-like_sf"/>
</dbReference>
<comment type="caution">
    <text evidence="1">The sequence shown here is derived from an EMBL/GenBank/DDBJ whole genome shotgun (WGS) entry which is preliminary data.</text>
</comment>
<organism evidence="1 2">
    <name type="scientific">Acidiplasma cupricumulans</name>
    <dbReference type="NCBI Taxonomy" id="312540"/>
    <lineage>
        <taxon>Archaea</taxon>
        <taxon>Methanobacteriati</taxon>
        <taxon>Thermoplasmatota</taxon>
        <taxon>Thermoplasmata</taxon>
        <taxon>Thermoplasmatales</taxon>
        <taxon>Ferroplasmaceae</taxon>
        <taxon>Acidiplasma</taxon>
    </lineage>
</organism>